<reference evidence="1" key="1">
    <citation type="submission" date="2023-04" db="EMBL/GenBank/DDBJ databases">
        <title>A chromosome-level genome assembly of the parasitoid wasp Eretmocerus hayati.</title>
        <authorList>
            <person name="Zhong Y."/>
            <person name="Liu S."/>
            <person name="Liu Y."/>
        </authorList>
    </citation>
    <scope>NUCLEOTIDE SEQUENCE</scope>
    <source>
        <strain evidence="1">ZJU_SS_LIU_2023</strain>
    </source>
</reference>
<name>A0ACC2N5M5_9HYME</name>
<keyword evidence="2" id="KW-1185">Reference proteome</keyword>
<protein>
    <submittedName>
        <fullName evidence="1">Uncharacterized protein</fullName>
    </submittedName>
</protein>
<evidence type="ECO:0000313" key="2">
    <source>
        <dbReference type="Proteomes" id="UP001239111"/>
    </source>
</evidence>
<gene>
    <name evidence="1" type="ORF">QAD02_007269</name>
</gene>
<accession>A0ACC2N5M5</accession>
<proteinExistence type="predicted"/>
<comment type="caution">
    <text evidence="1">The sequence shown here is derived from an EMBL/GenBank/DDBJ whole genome shotgun (WGS) entry which is preliminary data.</text>
</comment>
<sequence>MMAQKAAKTATNTPRPAQPRLTRSSSMREQAARDKLEQKSPIPHPSRPRSHTTSGGIQPETAAKEANHKKRRYCWIKAPSLAGPDRREQRLLKLALLPNTPLLPRQRLK</sequence>
<dbReference type="Proteomes" id="UP001239111">
    <property type="component" value="Chromosome 4"/>
</dbReference>
<organism evidence="1 2">
    <name type="scientific">Eretmocerus hayati</name>
    <dbReference type="NCBI Taxonomy" id="131215"/>
    <lineage>
        <taxon>Eukaryota</taxon>
        <taxon>Metazoa</taxon>
        <taxon>Ecdysozoa</taxon>
        <taxon>Arthropoda</taxon>
        <taxon>Hexapoda</taxon>
        <taxon>Insecta</taxon>
        <taxon>Pterygota</taxon>
        <taxon>Neoptera</taxon>
        <taxon>Endopterygota</taxon>
        <taxon>Hymenoptera</taxon>
        <taxon>Apocrita</taxon>
        <taxon>Proctotrupomorpha</taxon>
        <taxon>Chalcidoidea</taxon>
        <taxon>Aphelinidae</taxon>
        <taxon>Aphelininae</taxon>
        <taxon>Eretmocerus</taxon>
    </lineage>
</organism>
<dbReference type="EMBL" id="CM056744">
    <property type="protein sequence ID" value="KAJ8665607.1"/>
    <property type="molecule type" value="Genomic_DNA"/>
</dbReference>
<evidence type="ECO:0000313" key="1">
    <source>
        <dbReference type="EMBL" id="KAJ8665607.1"/>
    </source>
</evidence>